<dbReference type="CDD" id="cd00042">
    <property type="entry name" value="CY"/>
    <property type="match status" value="1"/>
</dbReference>
<dbReference type="AlphaFoldDB" id="A0A1L8G787"/>
<keyword evidence="8" id="KW-1185">Reference proteome</keyword>
<evidence type="ECO:0000259" key="7">
    <source>
        <dbReference type="PROSITE" id="PS51647"/>
    </source>
</evidence>
<evidence type="ECO:0000256" key="2">
    <source>
        <dbReference type="ARBA" id="ARBA00009403"/>
    </source>
</evidence>
<dbReference type="RefSeq" id="XP_018118353.1">
    <property type="nucleotide sequence ID" value="XM_018262864.2"/>
</dbReference>
<accession>A0A1L8G787</accession>
<proteinExistence type="inferred from homology"/>
<dbReference type="InterPro" id="IPR018073">
    <property type="entry name" value="Prot_inh_cystat_CS"/>
</dbReference>
<dbReference type="PANTHER" id="PTHR46186">
    <property type="entry name" value="CYSTATIN"/>
    <property type="match status" value="1"/>
</dbReference>
<gene>
    <name evidence="9 10 11 12" type="primary">LOC108716610</name>
</gene>
<evidence type="ECO:0000256" key="4">
    <source>
        <dbReference type="ARBA" id="ARBA00022858"/>
    </source>
</evidence>
<dbReference type="Bgee" id="108716610">
    <property type="expression patterns" value="Expressed in internal ear and 19 other cell types or tissues"/>
</dbReference>
<evidence type="ECO:0000313" key="10">
    <source>
        <dbReference type="RefSeq" id="XP_018118351.1"/>
    </source>
</evidence>
<dbReference type="FunFam" id="3.10.450.10:FF:000004">
    <property type="entry name" value="Cystatin C"/>
    <property type="match status" value="1"/>
</dbReference>
<dbReference type="Pfam" id="PF00031">
    <property type="entry name" value="Cystatin"/>
    <property type="match status" value="1"/>
</dbReference>
<dbReference type="GeneID" id="108716610"/>
<comment type="similarity">
    <text evidence="2">Belongs to the cystatin family.</text>
</comment>
<dbReference type="PaxDb" id="8355-A0A1L8G787"/>
<keyword evidence="4" id="KW-0838">Vasoactive</keyword>
<dbReference type="PANTHER" id="PTHR46186:SF15">
    <property type="entry name" value="CYSTATIN-LIKE"/>
    <property type="match status" value="1"/>
</dbReference>
<evidence type="ECO:0000256" key="3">
    <source>
        <dbReference type="ARBA" id="ARBA00022429"/>
    </source>
</evidence>
<comment type="subcellular location">
    <subcellularLocation>
        <location evidence="1">Secreted</location>
        <location evidence="1">Extracellular space</location>
    </subcellularLocation>
</comment>
<dbReference type="Proteomes" id="UP000186698">
    <property type="component" value="Chromosome 5L"/>
</dbReference>
<evidence type="ECO:0000256" key="1">
    <source>
        <dbReference type="ARBA" id="ARBA00004239"/>
    </source>
</evidence>
<organism evidence="10">
    <name type="scientific">Xenopus laevis</name>
    <name type="common">African clawed frog</name>
    <dbReference type="NCBI Taxonomy" id="8355"/>
    <lineage>
        <taxon>Eukaryota</taxon>
        <taxon>Metazoa</taxon>
        <taxon>Chordata</taxon>
        <taxon>Craniata</taxon>
        <taxon>Vertebrata</taxon>
        <taxon>Euteleostomi</taxon>
        <taxon>Amphibia</taxon>
        <taxon>Batrachia</taxon>
        <taxon>Anura</taxon>
        <taxon>Pipoidea</taxon>
        <taxon>Pipidae</taxon>
        <taxon>Xenopodinae</taxon>
        <taxon>Xenopus</taxon>
        <taxon>Xenopus</taxon>
    </lineage>
</organism>
<dbReference type="SMART" id="SM00043">
    <property type="entry name" value="CY"/>
    <property type="match status" value="1"/>
</dbReference>
<dbReference type="OMA" id="LTRNECH"/>
<reference evidence="9 10" key="1">
    <citation type="submission" date="2022-04" db="UniProtKB">
        <authorList>
            <consortium name="RefSeq"/>
        </authorList>
    </citation>
    <scope>IDENTIFICATION</scope>
    <source>
        <strain evidence="9 10">J_2021</strain>
        <tissue evidence="9 10">Erythrocytes</tissue>
    </source>
</reference>
<keyword evidence="6" id="KW-0732">Signal</keyword>
<evidence type="ECO:0000256" key="6">
    <source>
        <dbReference type="SAM" id="SignalP"/>
    </source>
</evidence>
<dbReference type="STRING" id="8355.A0A1L8G787"/>
<dbReference type="OrthoDB" id="1908104at2759"/>
<dbReference type="RefSeq" id="XP_018118352.1">
    <property type="nucleotide sequence ID" value="XM_018262863.2"/>
</dbReference>
<evidence type="ECO:0000313" key="8">
    <source>
        <dbReference type="Proteomes" id="UP000186698"/>
    </source>
</evidence>
<dbReference type="Gene3D" id="3.10.450.10">
    <property type="match status" value="1"/>
</dbReference>
<dbReference type="InterPro" id="IPR000010">
    <property type="entry name" value="Cystatin_dom"/>
</dbReference>
<protein>
    <submittedName>
        <fullName evidence="9 10">Cystatin</fullName>
    </submittedName>
</protein>
<dbReference type="GO" id="GO:0005737">
    <property type="term" value="C:cytoplasm"/>
    <property type="evidence" value="ECO:0000318"/>
    <property type="project" value="GO_Central"/>
</dbReference>
<sequence>MASSLYLGLALSFALLATVVPSGMLVGAPVTTNPNTEEVKNATTFALEKFNRMSNDVRLYKLVQMISVESQVVAGVNYFLKMKIGVTSCRKNAEHNLESCELEQGNDAEAQICTFKVYVVSWRNEMSLSESNCEAA</sequence>
<dbReference type="PROSITE" id="PS51647">
    <property type="entry name" value="CYSTATIN_KININOGEN"/>
    <property type="match status" value="1"/>
</dbReference>
<dbReference type="InterPro" id="IPR027358">
    <property type="entry name" value="Kininogen-type_cystatin_dom"/>
</dbReference>
<dbReference type="RefSeq" id="XP_018118351.1">
    <property type="nucleotide sequence ID" value="XM_018262862.2"/>
</dbReference>
<name>A0A1L8G787_XENLA</name>
<evidence type="ECO:0000313" key="11">
    <source>
        <dbReference type="RefSeq" id="XP_018118352.1"/>
    </source>
</evidence>
<dbReference type="GO" id="GO:0031982">
    <property type="term" value="C:vesicle"/>
    <property type="evidence" value="ECO:0000318"/>
    <property type="project" value="GO_Central"/>
</dbReference>
<feature type="domain" description="Cystatin kininogen-type" evidence="7">
    <location>
        <begin position="34"/>
        <end position="136"/>
    </location>
</feature>
<feature type="chain" id="PRO_5044562351" evidence="6">
    <location>
        <begin position="22"/>
        <end position="136"/>
    </location>
</feature>
<dbReference type="SUPFAM" id="SSF54403">
    <property type="entry name" value="Cystatin/monellin"/>
    <property type="match status" value="1"/>
</dbReference>
<dbReference type="PROSITE" id="PS00287">
    <property type="entry name" value="CYSTATIN"/>
    <property type="match status" value="1"/>
</dbReference>
<dbReference type="KEGG" id="xla:108716610"/>
<dbReference type="GO" id="GO:0004869">
    <property type="term" value="F:cysteine-type endopeptidase inhibitor activity"/>
    <property type="evidence" value="ECO:0000318"/>
    <property type="project" value="GO_Central"/>
</dbReference>
<evidence type="ECO:0000313" key="12">
    <source>
        <dbReference type="RefSeq" id="XP_018118353.1"/>
    </source>
</evidence>
<dbReference type="GO" id="GO:0005615">
    <property type="term" value="C:extracellular space"/>
    <property type="evidence" value="ECO:0000318"/>
    <property type="project" value="GO_Central"/>
</dbReference>
<keyword evidence="5" id="KW-1015">Disulfide bond</keyword>
<evidence type="ECO:0000256" key="5">
    <source>
        <dbReference type="ARBA" id="ARBA00023157"/>
    </source>
</evidence>
<dbReference type="RefSeq" id="XP_018118350.1">
    <property type="nucleotide sequence ID" value="XM_018262861.2"/>
</dbReference>
<feature type="signal peptide" evidence="6">
    <location>
        <begin position="1"/>
        <end position="21"/>
    </location>
</feature>
<evidence type="ECO:0000313" key="9">
    <source>
        <dbReference type="RefSeq" id="XP_018118350.1"/>
    </source>
</evidence>
<dbReference type="InterPro" id="IPR046350">
    <property type="entry name" value="Cystatin_sf"/>
</dbReference>
<keyword evidence="3" id="KW-0840">Vasodilator</keyword>
<dbReference type="GO" id="GO:0042311">
    <property type="term" value="P:vasodilation"/>
    <property type="evidence" value="ECO:0007669"/>
    <property type="project" value="UniProtKB-KW"/>
</dbReference>